<accession>G9YFY7</accession>
<name>G9YFY7_9FIRM</name>
<keyword evidence="2" id="KW-1185">Reference proteome</keyword>
<organism evidence="1 2">
    <name type="scientific">Anaeroglobus geminatus F0357</name>
    <dbReference type="NCBI Taxonomy" id="861450"/>
    <lineage>
        <taxon>Bacteria</taxon>
        <taxon>Bacillati</taxon>
        <taxon>Bacillota</taxon>
        <taxon>Negativicutes</taxon>
        <taxon>Veillonellales</taxon>
        <taxon>Veillonellaceae</taxon>
        <taxon>Anaeroglobus</taxon>
    </lineage>
</organism>
<dbReference type="STRING" id="861450.HMPREF0080_00550"/>
<protein>
    <submittedName>
        <fullName evidence="1">Pyridoxamine 5'-phosphate oxidase family protein</fullName>
    </submittedName>
</protein>
<dbReference type="OrthoDB" id="9794935at2"/>
<dbReference type="AlphaFoldDB" id="G9YFY7"/>
<dbReference type="InterPro" id="IPR012349">
    <property type="entry name" value="Split_barrel_FMN-bd"/>
</dbReference>
<dbReference type="PANTHER" id="PTHR34071:SF2">
    <property type="entry name" value="FLAVIN-NUCLEOTIDE-BINDING PROTEIN"/>
    <property type="match status" value="1"/>
</dbReference>
<dbReference type="Proteomes" id="UP000005481">
    <property type="component" value="Unassembled WGS sequence"/>
</dbReference>
<dbReference type="Pfam" id="PF12900">
    <property type="entry name" value="Pyridox_ox_2"/>
    <property type="match status" value="1"/>
</dbReference>
<dbReference type="EMBL" id="AGCJ01000017">
    <property type="protein sequence ID" value="EHM42526.1"/>
    <property type="molecule type" value="Genomic_DNA"/>
</dbReference>
<proteinExistence type="predicted"/>
<dbReference type="RefSeq" id="WP_006789538.1">
    <property type="nucleotide sequence ID" value="NZ_JH417572.1"/>
</dbReference>
<dbReference type="PANTHER" id="PTHR34071">
    <property type="entry name" value="5-NITROIMIDAZOLE ANTIBIOTICS RESISTANCE PROTEIN, NIMA-FAMILY-RELATED PROTEIN-RELATED"/>
    <property type="match status" value="1"/>
</dbReference>
<evidence type="ECO:0000313" key="2">
    <source>
        <dbReference type="Proteomes" id="UP000005481"/>
    </source>
</evidence>
<gene>
    <name evidence="1" type="ORF">HMPREF0080_00550</name>
</gene>
<dbReference type="InterPro" id="IPR024747">
    <property type="entry name" value="Pyridox_Oxase-rel"/>
</dbReference>
<evidence type="ECO:0000313" key="1">
    <source>
        <dbReference type="EMBL" id="EHM42526.1"/>
    </source>
</evidence>
<dbReference type="HOGENOM" id="CLU_067890_1_0_9"/>
<comment type="caution">
    <text evidence="1">The sequence shown here is derived from an EMBL/GenBank/DDBJ whole genome shotgun (WGS) entry which is preliminary data.</text>
</comment>
<dbReference type="Gene3D" id="2.30.110.10">
    <property type="entry name" value="Electron Transport, Fmn-binding Protein, Chain A"/>
    <property type="match status" value="1"/>
</dbReference>
<reference evidence="1 2" key="1">
    <citation type="submission" date="2011-08" db="EMBL/GenBank/DDBJ databases">
        <authorList>
            <person name="Weinstock G."/>
            <person name="Sodergren E."/>
            <person name="Clifton S."/>
            <person name="Fulton L."/>
            <person name="Fulton B."/>
            <person name="Courtney L."/>
            <person name="Fronick C."/>
            <person name="Harrison M."/>
            <person name="Strong C."/>
            <person name="Farmer C."/>
            <person name="Delahaunty K."/>
            <person name="Markovic C."/>
            <person name="Hall O."/>
            <person name="Minx P."/>
            <person name="Tomlinson C."/>
            <person name="Mitreva M."/>
            <person name="Hou S."/>
            <person name="Chen J."/>
            <person name="Wollam A."/>
            <person name="Pepin K.H."/>
            <person name="Johnson M."/>
            <person name="Bhonagiri V."/>
            <person name="Zhang X."/>
            <person name="Suruliraj S."/>
            <person name="Warren W."/>
            <person name="Chinwalla A."/>
            <person name="Mardis E.R."/>
            <person name="Wilson R.K."/>
        </authorList>
    </citation>
    <scope>NUCLEOTIDE SEQUENCE [LARGE SCALE GENOMIC DNA]</scope>
    <source>
        <strain evidence="1 2">F0357</strain>
    </source>
</reference>
<dbReference type="SUPFAM" id="SSF50475">
    <property type="entry name" value="FMN-binding split barrel"/>
    <property type="match status" value="1"/>
</dbReference>
<dbReference type="eggNOG" id="COG3467">
    <property type="taxonomic scope" value="Bacteria"/>
</dbReference>
<sequence length="158" mass="17469">MRRRDREETRAEEIVKVIRDCDCCRLGLVDTDGLAYIVPLNFAFVETGEPYGTFYFHGAGEGRKIELAAVQKRASFELDTAHEAVAGEKACAHSFNFRSVMGKGDVTVVTDETEKMTALQALMLDNTGRETRDIPTAALAGIGIIKLAITEWSCKIHK</sequence>